<dbReference type="FunFam" id="3.40.1380.20:FF:000013">
    <property type="entry name" value="Pyruvate kinase"/>
    <property type="match status" value="1"/>
</dbReference>
<dbReference type="InterPro" id="IPR040442">
    <property type="entry name" value="Pyrv_kinase-like_dom_sf"/>
</dbReference>
<dbReference type="PANTHER" id="PTHR11817">
    <property type="entry name" value="PYRUVATE KINASE"/>
    <property type="match status" value="1"/>
</dbReference>
<dbReference type="AlphaFoldDB" id="A0AAC8UWC9"/>
<dbReference type="Pfam" id="PF00224">
    <property type="entry name" value="PK"/>
    <property type="match status" value="1"/>
</dbReference>
<proteinExistence type="inferred from homology"/>
<comment type="cofactor">
    <cofactor evidence="1">
        <name>Mg(2+)</name>
        <dbReference type="ChEBI" id="CHEBI:18420"/>
    </cofactor>
</comment>
<dbReference type="InterPro" id="IPR011037">
    <property type="entry name" value="Pyrv_Knase-like_insert_dom_sf"/>
</dbReference>
<evidence type="ECO:0000256" key="3">
    <source>
        <dbReference type="ARBA" id="ARBA00004997"/>
    </source>
</evidence>
<evidence type="ECO:0000256" key="17">
    <source>
        <dbReference type="ARBA" id="ARBA00023317"/>
    </source>
</evidence>
<evidence type="ECO:0000256" key="8">
    <source>
        <dbReference type="ARBA" id="ARBA00018587"/>
    </source>
</evidence>
<evidence type="ECO:0000256" key="10">
    <source>
        <dbReference type="ARBA" id="ARBA00022723"/>
    </source>
</evidence>
<keyword evidence="16 20" id="KW-0324">Glycolysis</keyword>
<evidence type="ECO:0000256" key="6">
    <source>
        <dbReference type="ARBA" id="ARBA00011881"/>
    </source>
</evidence>
<dbReference type="Gene3D" id="3.20.20.60">
    <property type="entry name" value="Phosphoenolpyruvate-binding domains"/>
    <property type="match status" value="1"/>
</dbReference>
<evidence type="ECO:0000259" key="23">
    <source>
        <dbReference type="Pfam" id="PF02887"/>
    </source>
</evidence>
<keyword evidence="13" id="KW-0067">ATP-binding</keyword>
<dbReference type="InterPro" id="IPR015813">
    <property type="entry name" value="Pyrv/PenolPyrv_kinase-like_dom"/>
</dbReference>
<evidence type="ECO:0000256" key="12">
    <source>
        <dbReference type="ARBA" id="ARBA00022777"/>
    </source>
</evidence>
<evidence type="ECO:0000256" key="13">
    <source>
        <dbReference type="ARBA" id="ARBA00022840"/>
    </source>
</evidence>
<dbReference type="Pfam" id="PF00391">
    <property type="entry name" value="PEP-utilizers"/>
    <property type="match status" value="1"/>
</dbReference>
<dbReference type="FunFam" id="3.50.30.10:FF:000004">
    <property type="entry name" value="Pyruvate kinase"/>
    <property type="match status" value="1"/>
</dbReference>
<dbReference type="GO" id="GO:0004743">
    <property type="term" value="F:pyruvate kinase activity"/>
    <property type="evidence" value="ECO:0007669"/>
    <property type="project" value="UniProtKB-UniRule"/>
</dbReference>
<dbReference type="Gene3D" id="3.50.30.10">
    <property type="entry name" value="Phosphohistidine domain"/>
    <property type="match status" value="1"/>
</dbReference>
<dbReference type="SUPFAM" id="SSF51621">
    <property type="entry name" value="Phosphoenolpyruvate/pyruvate domain"/>
    <property type="match status" value="1"/>
</dbReference>
<keyword evidence="9 20" id="KW-0808">Transferase</keyword>
<name>A0AAC8UWC9_9LACO</name>
<dbReference type="InterPro" id="IPR001697">
    <property type="entry name" value="Pyr_Knase"/>
</dbReference>
<dbReference type="NCBIfam" id="NF004978">
    <property type="entry name" value="PRK06354.1"/>
    <property type="match status" value="1"/>
</dbReference>
<evidence type="ECO:0000256" key="19">
    <source>
        <dbReference type="NCBIfam" id="TIGR01064"/>
    </source>
</evidence>
<dbReference type="SUPFAM" id="SSF50800">
    <property type="entry name" value="PK beta-barrel domain-like"/>
    <property type="match status" value="1"/>
</dbReference>
<keyword evidence="10" id="KW-0479">Metal-binding</keyword>
<evidence type="ECO:0000259" key="21">
    <source>
        <dbReference type="Pfam" id="PF00224"/>
    </source>
</evidence>
<keyword evidence="25" id="KW-1185">Reference proteome</keyword>
<evidence type="ECO:0000256" key="1">
    <source>
        <dbReference type="ARBA" id="ARBA00001946"/>
    </source>
</evidence>
<dbReference type="InterPro" id="IPR015793">
    <property type="entry name" value="Pyrv_Knase_brl"/>
</dbReference>
<keyword evidence="12 20" id="KW-0418">Kinase</keyword>
<dbReference type="InterPro" id="IPR015795">
    <property type="entry name" value="Pyrv_Knase_C"/>
</dbReference>
<evidence type="ECO:0000256" key="7">
    <source>
        <dbReference type="ARBA" id="ARBA00012142"/>
    </source>
</evidence>
<comment type="similarity">
    <text evidence="4">In the C-terminal section; belongs to the PEP-utilizing enzyme family.</text>
</comment>
<dbReference type="Proteomes" id="UP000036000">
    <property type="component" value="Chromosome"/>
</dbReference>
<comment type="catalytic activity">
    <reaction evidence="18 20">
        <text>pyruvate + ATP = phosphoenolpyruvate + ADP + H(+)</text>
        <dbReference type="Rhea" id="RHEA:18157"/>
        <dbReference type="ChEBI" id="CHEBI:15361"/>
        <dbReference type="ChEBI" id="CHEBI:15378"/>
        <dbReference type="ChEBI" id="CHEBI:30616"/>
        <dbReference type="ChEBI" id="CHEBI:58702"/>
        <dbReference type="ChEBI" id="CHEBI:456216"/>
        <dbReference type="EC" id="2.7.1.40"/>
    </reaction>
</comment>
<evidence type="ECO:0000313" key="25">
    <source>
        <dbReference type="Proteomes" id="UP000036000"/>
    </source>
</evidence>
<keyword evidence="15" id="KW-0630">Potassium</keyword>
<dbReference type="InterPro" id="IPR008279">
    <property type="entry name" value="PEP-util_enz_mobile_dom"/>
</dbReference>
<dbReference type="InterPro" id="IPR015806">
    <property type="entry name" value="Pyrv_Knase_insert_dom_sf"/>
</dbReference>
<dbReference type="KEGG" id="lko:ABN16_12300"/>
<dbReference type="PRINTS" id="PR01050">
    <property type="entry name" value="PYRUVTKNASE"/>
</dbReference>
<keyword evidence="17 24" id="KW-0670">Pyruvate</keyword>
<evidence type="ECO:0000256" key="2">
    <source>
        <dbReference type="ARBA" id="ARBA00001958"/>
    </source>
</evidence>
<dbReference type="Pfam" id="PF02887">
    <property type="entry name" value="PK_C"/>
    <property type="match status" value="1"/>
</dbReference>
<comment type="cofactor">
    <cofactor evidence="2">
        <name>K(+)</name>
        <dbReference type="ChEBI" id="CHEBI:29103"/>
    </cofactor>
</comment>
<dbReference type="GO" id="GO:0005524">
    <property type="term" value="F:ATP binding"/>
    <property type="evidence" value="ECO:0007669"/>
    <property type="project" value="UniProtKB-KW"/>
</dbReference>
<comment type="subunit">
    <text evidence="6">Homotetramer.</text>
</comment>
<evidence type="ECO:0000256" key="14">
    <source>
        <dbReference type="ARBA" id="ARBA00022842"/>
    </source>
</evidence>
<evidence type="ECO:0000256" key="18">
    <source>
        <dbReference type="ARBA" id="ARBA00048152"/>
    </source>
</evidence>
<protein>
    <recommendedName>
        <fullName evidence="8 19">Pyruvate kinase</fullName>
        <ecNumber evidence="7 19">2.7.1.40</ecNumber>
    </recommendedName>
</protein>
<dbReference type="Gene3D" id="2.40.33.10">
    <property type="entry name" value="PK beta-barrel domain-like"/>
    <property type="match status" value="1"/>
</dbReference>
<evidence type="ECO:0000313" key="24">
    <source>
        <dbReference type="EMBL" id="AKP65706.1"/>
    </source>
</evidence>
<dbReference type="GO" id="GO:0006950">
    <property type="term" value="P:response to stress"/>
    <property type="evidence" value="ECO:0007669"/>
    <property type="project" value="UniProtKB-ARBA"/>
</dbReference>
<dbReference type="RefSeq" id="WP_048735987.1">
    <property type="nucleotide sequence ID" value="NZ_CP012033.1"/>
</dbReference>
<dbReference type="GO" id="GO:0000287">
    <property type="term" value="F:magnesium ion binding"/>
    <property type="evidence" value="ECO:0007669"/>
    <property type="project" value="UniProtKB-UniRule"/>
</dbReference>
<evidence type="ECO:0000256" key="11">
    <source>
        <dbReference type="ARBA" id="ARBA00022741"/>
    </source>
</evidence>
<feature type="domain" description="Pyruvate kinase barrel" evidence="21">
    <location>
        <begin position="1"/>
        <end position="326"/>
    </location>
</feature>
<dbReference type="FunFam" id="3.20.20.60:FF:000001">
    <property type="entry name" value="Pyruvate kinase"/>
    <property type="match status" value="1"/>
</dbReference>
<sequence>MKKTKIVSTLGPASTDVDTIVKLIESGANIFRFNFSHGDHEEHLGRLENVHKAEKITGKTVGIMLDTKGAEIRTTVEKGGKLNFKTGDVFRISMDDSLEGTKEKIAVTYPGLFDDVHEGGHVLFDDGLLDTVVDKKDDATKELVVTVQNDGVLGSRKGVNAPGVSINLPGITEKDSDDIRFGLDHEINFIAASFVRKPQDVMDIRELLEEKHMEHVQIFPKIESQEGINNFDDIIKVSDGLMVARGDMGVEIPTENVPLVQKALIKKCNHLGKPVITATQMLDSMQENPRPTRAEASDVANAVFDGTDATMLSGESANGEYPVESVATMNRIDIKAENALKDFGRDNLNFDNGDVTESIGASVARVANELGVKTIVAATESGYTAKMISKYRPDADILAVTFDDRTRRGLMVNWGVYPIVTEKPSNTDEMFDLAAAKAVETGLAKEGDLILITAGVPVGERGTTNLMKIQLIGSKLVQGQGVGDDTVIGKAIIANTAAEANAKVVEGGILIAKNTDKDYLPAIEKSSAVIVENGGLTSHAAVVGISMGIPVIVGAVGASDKISDGELITVDSRRGIVYHGASNAL</sequence>
<dbReference type="GO" id="GO:0030955">
    <property type="term" value="F:potassium ion binding"/>
    <property type="evidence" value="ECO:0007669"/>
    <property type="project" value="UniProtKB-UniRule"/>
</dbReference>
<evidence type="ECO:0000256" key="5">
    <source>
        <dbReference type="ARBA" id="ARBA00008663"/>
    </source>
</evidence>
<evidence type="ECO:0000256" key="20">
    <source>
        <dbReference type="RuleBase" id="RU000504"/>
    </source>
</evidence>
<dbReference type="InterPro" id="IPR036918">
    <property type="entry name" value="Pyrv_Knase_C_sf"/>
</dbReference>
<dbReference type="SUPFAM" id="SSF52935">
    <property type="entry name" value="PK C-terminal domain-like"/>
    <property type="match status" value="1"/>
</dbReference>
<dbReference type="GO" id="GO:0016301">
    <property type="term" value="F:kinase activity"/>
    <property type="evidence" value="ECO:0007669"/>
    <property type="project" value="UniProtKB-KW"/>
</dbReference>
<evidence type="ECO:0000259" key="22">
    <source>
        <dbReference type="Pfam" id="PF00391"/>
    </source>
</evidence>
<dbReference type="EC" id="2.7.1.40" evidence="7 19"/>
<organism evidence="24 25">
    <name type="scientific">Levilactobacillus koreensis</name>
    <dbReference type="NCBI Taxonomy" id="637971"/>
    <lineage>
        <taxon>Bacteria</taxon>
        <taxon>Bacillati</taxon>
        <taxon>Bacillota</taxon>
        <taxon>Bacilli</taxon>
        <taxon>Lactobacillales</taxon>
        <taxon>Lactobacillaceae</taxon>
        <taxon>Levilactobacillus</taxon>
    </lineage>
</organism>
<evidence type="ECO:0000256" key="9">
    <source>
        <dbReference type="ARBA" id="ARBA00022679"/>
    </source>
</evidence>
<evidence type="ECO:0000256" key="4">
    <source>
        <dbReference type="ARBA" id="ARBA00006237"/>
    </source>
</evidence>
<keyword evidence="11" id="KW-0547">Nucleotide-binding</keyword>
<comment type="pathway">
    <text evidence="3 20">Carbohydrate degradation; glycolysis; pyruvate from D-glyceraldehyde 3-phosphate: step 5/5.</text>
</comment>
<accession>A0AAC8UWC9</accession>
<evidence type="ECO:0000256" key="15">
    <source>
        <dbReference type="ARBA" id="ARBA00022958"/>
    </source>
</evidence>
<comment type="similarity">
    <text evidence="5 20">Belongs to the pyruvate kinase family.</text>
</comment>
<reference evidence="24 25" key="1">
    <citation type="submission" date="2015-07" db="EMBL/GenBank/DDBJ databases">
        <title>Lactobacillus korensis/26-25/ whole genome sequencing.</title>
        <authorList>
            <person name="Kim M.K."/>
            <person name="Im W.-T."/>
            <person name="Srinivasan S."/>
            <person name="Lee J.-J."/>
        </authorList>
    </citation>
    <scope>NUCLEOTIDE SEQUENCE [LARGE SCALE GENOMIC DNA]</scope>
    <source>
        <strain evidence="24 25">26-25</strain>
    </source>
</reference>
<dbReference type="Gene3D" id="3.40.1380.20">
    <property type="entry name" value="Pyruvate kinase, C-terminal domain"/>
    <property type="match status" value="1"/>
</dbReference>
<dbReference type="NCBIfam" id="NF004491">
    <property type="entry name" value="PRK05826.1"/>
    <property type="match status" value="1"/>
</dbReference>
<keyword evidence="14 20" id="KW-0460">Magnesium</keyword>
<feature type="domain" description="Pyruvate kinase C-terminal" evidence="23">
    <location>
        <begin position="357"/>
        <end position="469"/>
    </location>
</feature>
<dbReference type="NCBIfam" id="TIGR01064">
    <property type="entry name" value="pyruv_kin"/>
    <property type="match status" value="1"/>
</dbReference>
<dbReference type="FunFam" id="2.40.33.10:FF:000001">
    <property type="entry name" value="Pyruvate kinase"/>
    <property type="match status" value="1"/>
</dbReference>
<evidence type="ECO:0000256" key="16">
    <source>
        <dbReference type="ARBA" id="ARBA00023152"/>
    </source>
</evidence>
<dbReference type="EMBL" id="CP012033">
    <property type="protein sequence ID" value="AKP65706.1"/>
    <property type="molecule type" value="Genomic_DNA"/>
</dbReference>
<gene>
    <name evidence="24" type="ORF">ABN16_12300</name>
</gene>
<feature type="domain" description="PEP-utilising enzyme mobile" evidence="22">
    <location>
        <begin position="506"/>
        <end position="575"/>
    </location>
</feature>